<feature type="domain" description="Potassium channel" evidence="10">
    <location>
        <begin position="280"/>
        <end position="359"/>
    </location>
</feature>
<keyword evidence="3 8" id="KW-0812">Transmembrane</keyword>
<evidence type="ECO:0000313" key="13">
    <source>
        <dbReference type="Proteomes" id="UP000014760"/>
    </source>
</evidence>
<dbReference type="GO" id="GO:0022841">
    <property type="term" value="F:potassium ion leak channel activity"/>
    <property type="evidence" value="ECO:0007669"/>
    <property type="project" value="TreeGrafter"/>
</dbReference>
<dbReference type="Proteomes" id="UP000014760">
    <property type="component" value="Unassembled WGS sequence"/>
</dbReference>
<reference evidence="11 13" key="2">
    <citation type="journal article" date="2013" name="Nature">
        <title>Insights into bilaterian evolution from three spiralian genomes.</title>
        <authorList>
            <person name="Simakov O."/>
            <person name="Marletaz F."/>
            <person name="Cho S.J."/>
            <person name="Edsinger-Gonzales E."/>
            <person name="Havlak P."/>
            <person name="Hellsten U."/>
            <person name="Kuo D.H."/>
            <person name="Larsson T."/>
            <person name="Lv J."/>
            <person name="Arendt D."/>
            <person name="Savage R."/>
            <person name="Osoegawa K."/>
            <person name="de Jong P."/>
            <person name="Grimwood J."/>
            <person name="Chapman J.A."/>
            <person name="Shapiro H."/>
            <person name="Aerts A."/>
            <person name="Otillar R.P."/>
            <person name="Terry A.Y."/>
            <person name="Boore J.L."/>
            <person name="Grigoriev I.V."/>
            <person name="Lindberg D.R."/>
            <person name="Seaver E.C."/>
            <person name="Weisblat D.A."/>
            <person name="Putnam N.H."/>
            <person name="Rokhsar D.S."/>
        </authorList>
    </citation>
    <scope>NUCLEOTIDE SEQUENCE</scope>
    <source>
        <strain evidence="11 13">I ESC-2004</strain>
    </source>
</reference>
<comment type="subcellular location">
    <subcellularLocation>
        <location evidence="1">Membrane</location>
        <topology evidence="1">Multi-pass membrane protein</topology>
    </subcellularLocation>
</comment>
<dbReference type="InterPro" id="IPR013099">
    <property type="entry name" value="K_chnl_dom"/>
</dbReference>
<evidence type="ECO:0000256" key="4">
    <source>
        <dbReference type="ARBA" id="ARBA00022989"/>
    </source>
</evidence>
<organism evidence="11">
    <name type="scientific">Capitella teleta</name>
    <name type="common">Polychaete worm</name>
    <dbReference type="NCBI Taxonomy" id="283909"/>
    <lineage>
        <taxon>Eukaryota</taxon>
        <taxon>Metazoa</taxon>
        <taxon>Spiralia</taxon>
        <taxon>Lophotrochozoa</taxon>
        <taxon>Annelida</taxon>
        <taxon>Polychaeta</taxon>
        <taxon>Sedentaria</taxon>
        <taxon>Scolecida</taxon>
        <taxon>Capitellidae</taxon>
        <taxon>Capitella</taxon>
    </lineage>
</organism>
<comment type="similarity">
    <text evidence="8">Belongs to the two pore domain potassium channel (TC 1.A.1.8) family.</text>
</comment>
<evidence type="ECO:0000256" key="8">
    <source>
        <dbReference type="RuleBase" id="RU003857"/>
    </source>
</evidence>
<feature type="transmembrane region" description="Helical" evidence="9">
    <location>
        <begin position="333"/>
        <end position="355"/>
    </location>
</feature>
<protein>
    <recommendedName>
        <fullName evidence="10">Potassium channel domain-containing protein</fullName>
    </recommendedName>
</protein>
<gene>
    <name evidence="11" type="ORF">CAPTEDRAFT_62385</name>
</gene>
<dbReference type="PRINTS" id="PR01333">
    <property type="entry name" value="2POREKCHANEL"/>
</dbReference>
<feature type="transmembrane region" description="Helical" evidence="9">
    <location>
        <begin position="156"/>
        <end position="178"/>
    </location>
</feature>
<dbReference type="OrthoDB" id="297496at2759"/>
<dbReference type="GO" id="GO:0015271">
    <property type="term" value="F:outward rectifier potassium channel activity"/>
    <property type="evidence" value="ECO:0007669"/>
    <property type="project" value="TreeGrafter"/>
</dbReference>
<dbReference type="Pfam" id="PF07885">
    <property type="entry name" value="Ion_trans_2"/>
    <property type="match status" value="2"/>
</dbReference>
<proteinExistence type="inferred from homology"/>
<feature type="domain" description="Potassium channel" evidence="10">
    <location>
        <begin position="118"/>
        <end position="178"/>
    </location>
</feature>
<feature type="non-terminal residue" evidence="11">
    <location>
        <position position="1"/>
    </location>
</feature>
<dbReference type="EMBL" id="AMQN01009906">
    <property type="status" value="NOT_ANNOTATED_CDS"/>
    <property type="molecule type" value="Genomic_DNA"/>
</dbReference>
<evidence type="ECO:0000256" key="9">
    <source>
        <dbReference type="SAM" id="Phobius"/>
    </source>
</evidence>
<feature type="non-terminal residue" evidence="11">
    <location>
        <position position="370"/>
    </location>
</feature>
<evidence type="ECO:0000256" key="7">
    <source>
        <dbReference type="ARBA" id="ARBA00023303"/>
    </source>
</evidence>
<dbReference type="AlphaFoldDB" id="R7U1G0"/>
<keyword evidence="7 8" id="KW-0407">Ion channel</keyword>
<evidence type="ECO:0000259" key="10">
    <source>
        <dbReference type="Pfam" id="PF07885"/>
    </source>
</evidence>
<dbReference type="GO" id="GO:0005886">
    <property type="term" value="C:plasma membrane"/>
    <property type="evidence" value="ECO:0007669"/>
    <property type="project" value="TreeGrafter"/>
</dbReference>
<dbReference type="PANTHER" id="PTHR11003">
    <property type="entry name" value="POTASSIUM CHANNEL, SUBFAMILY K"/>
    <property type="match status" value="1"/>
</dbReference>
<evidence type="ECO:0000313" key="11">
    <source>
        <dbReference type="EMBL" id="ELT99712.1"/>
    </source>
</evidence>
<reference evidence="12" key="3">
    <citation type="submission" date="2015-06" db="UniProtKB">
        <authorList>
            <consortium name="EnsemblMetazoa"/>
        </authorList>
    </citation>
    <scope>IDENTIFICATION</scope>
</reference>
<keyword evidence="13" id="KW-1185">Reference proteome</keyword>
<keyword evidence="2 8" id="KW-0813">Transport</keyword>
<dbReference type="EnsemblMetazoa" id="CapteT62385">
    <property type="protein sequence ID" value="CapteP62385"/>
    <property type="gene ID" value="CapteG62385"/>
</dbReference>
<evidence type="ECO:0000256" key="6">
    <source>
        <dbReference type="ARBA" id="ARBA00023136"/>
    </source>
</evidence>
<dbReference type="STRING" id="283909.R7U1G0"/>
<evidence type="ECO:0000256" key="1">
    <source>
        <dbReference type="ARBA" id="ARBA00004141"/>
    </source>
</evidence>
<dbReference type="InterPro" id="IPR003280">
    <property type="entry name" value="2pore_dom_K_chnl"/>
</dbReference>
<keyword evidence="5 8" id="KW-0406">Ion transport</keyword>
<dbReference type="GO" id="GO:0030322">
    <property type="term" value="P:stabilization of membrane potential"/>
    <property type="evidence" value="ECO:0007669"/>
    <property type="project" value="TreeGrafter"/>
</dbReference>
<dbReference type="SUPFAM" id="SSF81324">
    <property type="entry name" value="Voltage-gated potassium channels"/>
    <property type="match status" value="2"/>
</dbReference>
<sequence>RERRRRQRQRVVGCFKKFVTFLFSHIGLAALVVGYSILGGFLFRWIEAPSEWQEKYRIREVREDIVEQLQSTATHLKEGQINATSFENKVRGVLFHYQKELILAVKEKGWDGNDDMSESSVQWSFAGALLYAVTVITTIGYGHVAPKTSAGRIVTIVYALIGIPLTFLYLSNIGNFLADAFRLFYKKVCCDVFCCKKCERKRKRERLKMRRRIVKNHTMGNSTALHDMAIDMDCAYDQLELGEYTDLKGNALNFVDDPFDYEDEDEDAKVTVPVSICLILIAGYIFAGSVLFTLWEDWDYLTGSYFCFITLSTIGFGDIVPGTDMKEWASHEKLVLCVLWLAFGLSLLAMCFNLMQEEVKEKIKRIGRKI</sequence>
<dbReference type="EMBL" id="KB306576">
    <property type="protein sequence ID" value="ELT99712.1"/>
    <property type="molecule type" value="Genomic_DNA"/>
</dbReference>
<feature type="transmembrane region" description="Helical" evidence="9">
    <location>
        <begin position="21"/>
        <end position="46"/>
    </location>
</feature>
<dbReference type="PANTHER" id="PTHR11003:SF334">
    <property type="entry name" value="FI03418P"/>
    <property type="match status" value="1"/>
</dbReference>
<feature type="transmembrane region" description="Helical" evidence="9">
    <location>
        <begin position="270"/>
        <end position="295"/>
    </location>
</feature>
<evidence type="ECO:0000256" key="3">
    <source>
        <dbReference type="ARBA" id="ARBA00022692"/>
    </source>
</evidence>
<reference evidence="13" key="1">
    <citation type="submission" date="2012-12" db="EMBL/GenBank/DDBJ databases">
        <authorList>
            <person name="Hellsten U."/>
            <person name="Grimwood J."/>
            <person name="Chapman J.A."/>
            <person name="Shapiro H."/>
            <person name="Aerts A."/>
            <person name="Otillar R.P."/>
            <person name="Terry A.Y."/>
            <person name="Boore J.L."/>
            <person name="Simakov O."/>
            <person name="Marletaz F."/>
            <person name="Cho S.-J."/>
            <person name="Edsinger-Gonzales E."/>
            <person name="Havlak P."/>
            <person name="Kuo D.-H."/>
            <person name="Larsson T."/>
            <person name="Lv J."/>
            <person name="Arendt D."/>
            <person name="Savage R."/>
            <person name="Osoegawa K."/>
            <person name="de Jong P."/>
            <person name="Lindberg D.R."/>
            <person name="Seaver E.C."/>
            <person name="Weisblat D.A."/>
            <person name="Putnam N.H."/>
            <person name="Grigoriev I.V."/>
            <person name="Rokhsar D.S."/>
        </authorList>
    </citation>
    <scope>NUCLEOTIDE SEQUENCE</scope>
    <source>
        <strain evidence="13">I ESC-2004</strain>
    </source>
</reference>
<evidence type="ECO:0000256" key="5">
    <source>
        <dbReference type="ARBA" id="ARBA00023065"/>
    </source>
</evidence>
<evidence type="ECO:0000313" key="12">
    <source>
        <dbReference type="EnsemblMetazoa" id="CapteP62385"/>
    </source>
</evidence>
<dbReference type="OMA" id="NWGKIAT"/>
<dbReference type="Gene3D" id="1.10.287.70">
    <property type="match status" value="1"/>
</dbReference>
<accession>R7U1G0</accession>
<dbReference type="HOGENOM" id="CLU_022504_5_2_1"/>
<keyword evidence="4 9" id="KW-1133">Transmembrane helix</keyword>
<feature type="transmembrane region" description="Helical" evidence="9">
    <location>
        <begin position="302"/>
        <end position="321"/>
    </location>
</feature>
<feature type="transmembrane region" description="Helical" evidence="9">
    <location>
        <begin position="123"/>
        <end position="144"/>
    </location>
</feature>
<name>R7U1G0_CAPTE</name>
<keyword evidence="6 9" id="KW-0472">Membrane</keyword>
<evidence type="ECO:0000256" key="2">
    <source>
        <dbReference type="ARBA" id="ARBA00022448"/>
    </source>
</evidence>